<dbReference type="EMBL" id="LR796733">
    <property type="protein sequence ID" value="CAB4161792.1"/>
    <property type="molecule type" value="Genomic_DNA"/>
</dbReference>
<sequence length="763" mass="86488">MAVWNSKYNTEFFTSNPACNYRIDLLLKDYTGGTSTSFFIDPEVIQEWQDDDPKTPIRGCTLKIKIITNNPIDSAVNITFEDFYSNEDDTWKAVLKRTDTNETLFVGYLLQDDCQDICVDYTHTFSLTFSDNLGIMKGVSLLQASEILPNFDTFTSITVQSIFGNPHKIYSLDDRWGILNIGDNFTIYSGALAGTYTVINRGFDTLFGYWVYTAEDVPISFSVTDDIDYTYYGQGITGYQSFKDVFKMLIYSTGIKLPLNVMTNLVPVGGTFNNLLKDTYIDINSFLKDGQWMNCYDILELICLRFNACFFQAHGQWYFVRWDELYRYTTAAGATYVGNAFDGDMNPSTITKNIISFDFLAGKDMETGTMKSLVRPDLFVKETFNYVQPESLLCNSNLQDLGNVIQEYTSGTYLIKEFGLEKWYDGPFSPIPDRFIRITFDNDVTSRTFGQELDRNIVIVNSTGDSARSAKSCDIPLSEGDSIEFNFSFRTSVSQAGPVNNVFAVSITDGTTTYFVQNNGSWATTLGFTYSTPSGGNTIDWQSVNIISNPAPISGIVNIYLAEATPNGTTPSSDETLYKDLSFTITYLINDSGKVIGHTHNAEQYINVKKNNDKEIFIDDSPRTSINGALYLASYTSLLRDLTVNWFYPGSSYVYDRRLGQLVTQEALFSSYIPRYKFEGNLLYINIADEMLTPFSVFNLKTNDDIFRFVPGKITINYHANMAEVTLHEYVRNEGGIDGNQFFEFFAFLVNKTYNFNYLYENN</sequence>
<evidence type="ECO:0000313" key="1">
    <source>
        <dbReference type="EMBL" id="CAB4161792.1"/>
    </source>
</evidence>
<name>A0A6J5NSJ6_9CAUD</name>
<organism evidence="1">
    <name type="scientific">uncultured Caudovirales phage</name>
    <dbReference type="NCBI Taxonomy" id="2100421"/>
    <lineage>
        <taxon>Viruses</taxon>
        <taxon>Duplodnaviria</taxon>
        <taxon>Heunggongvirae</taxon>
        <taxon>Uroviricota</taxon>
        <taxon>Caudoviricetes</taxon>
        <taxon>Peduoviridae</taxon>
        <taxon>Maltschvirus</taxon>
        <taxon>Maltschvirus maltsch</taxon>
    </lineage>
</organism>
<protein>
    <submittedName>
        <fullName evidence="1">Uncharacterized protein</fullName>
    </submittedName>
</protein>
<gene>
    <name evidence="1" type="ORF">UFOVP778_2</name>
</gene>
<reference evidence="1" key="1">
    <citation type="submission" date="2020-04" db="EMBL/GenBank/DDBJ databases">
        <authorList>
            <person name="Chiriac C."/>
            <person name="Salcher M."/>
            <person name="Ghai R."/>
            <person name="Kavagutti S V."/>
        </authorList>
    </citation>
    <scope>NUCLEOTIDE SEQUENCE</scope>
</reference>
<proteinExistence type="predicted"/>
<accession>A0A6J5NSJ6</accession>